<comment type="similarity">
    <text evidence="1">Belongs to the DadA oxidoreductase family.</text>
</comment>
<dbReference type="Proteomes" id="UP001248581">
    <property type="component" value="Chromosome"/>
</dbReference>
<evidence type="ECO:0000256" key="2">
    <source>
        <dbReference type="ARBA" id="ARBA00023002"/>
    </source>
</evidence>
<proteinExistence type="inferred from homology"/>
<dbReference type="Gene3D" id="3.50.50.60">
    <property type="entry name" value="FAD/NAD(P)-binding domain"/>
    <property type="match status" value="2"/>
</dbReference>
<evidence type="ECO:0000313" key="5">
    <source>
        <dbReference type="Proteomes" id="UP001248581"/>
    </source>
</evidence>
<accession>A0ABY9TFW7</accession>
<dbReference type="SUPFAM" id="SSF51905">
    <property type="entry name" value="FAD/NAD(P)-binding domain"/>
    <property type="match status" value="1"/>
</dbReference>
<dbReference type="RefSeq" id="WP_348386475.1">
    <property type="nucleotide sequence ID" value="NZ_CP134146.1"/>
</dbReference>
<reference evidence="5" key="1">
    <citation type="submission" date="2023-09" db="EMBL/GenBank/DDBJ databases">
        <authorList>
            <person name="Li S."/>
            <person name="Li X."/>
            <person name="Zhang C."/>
            <person name="Zhao Z."/>
        </authorList>
    </citation>
    <scope>NUCLEOTIDE SEQUENCE [LARGE SCALE GENOMIC DNA]</scope>
    <source>
        <strain evidence="5">SQ345</strain>
    </source>
</reference>
<feature type="domain" description="FAD dependent oxidoreductase" evidence="3">
    <location>
        <begin position="3"/>
        <end position="402"/>
    </location>
</feature>
<dbReference type="Gene3D" id="3.30.9.10">
    <property type="entry name" value="D-Amino Acid Oxidase, subunit A, domain 2"/>
    <property type="match status" value="1"/>
</dbReference>
<dbReference type="PANTHER" id="PTHR13847:SF280">
    <property type="entry name" value="D-AMINO ACID DEHYDROGENASE"/>
    <property type="match status" value="1"/>
</dbReference>
<dbReference type="Pfam" id="PF01266">
    <property type="entry name" value="DAO"/>
    <property type="match status" value="1"/>
</dbReference>
<keyword evidence="5" id="KW-1185">Reference proteome</keyword>
<evidence type="ECO:0000313" key="4">
    <source>
        <dbReference type="EMBL" id="WNC67311.1"/>
    </source>
</evidence>
<protein>
    <submittedName>
        <fullName evidence="4">FAD-dependent oxidoreductase</fullName>
    </submittedName>
</protein>
<name>A0ABY9TFW7_9GAMM</name>
<evidence type="ECO:0000259" key="3">
    <source>
        <dbReference type="Pfam" id="PF01266"/>
    </source>
</evidence>
<evidence type="ECO:0000256" key="1">
    <source>
        <dbReference type="ARBA" id="ARBA00009410"/>
    </source>
</evidence>
<dbReference type="InterPro" id="IPR036188">
    <property type="entry name" value="FAD/NAD-bd_sf"/>
</dbReference>
<dbReference type="PANTHER" id="PTHR13847">
    <property type="entry name" value="SARCOSINE DEHYDROGENASE-RELATED"/>
    <property type="match status" value="1"/>
</dbReference>
<dbReference type="EMBL" id="CP134146">
    <property type="protein sequence ID" value="WNC67311.1"/>
    <property type="molecule type" value="Genomic_DNA"/>
</dbReference>
<gene>
    <name evidence="4" type="ORF">RI845_12375</name>
</gene>
<keyword evidence="2" id="KW-0560">Oxidoreductase</keyword>
<sequence>MHIVVIGAGVQGITTAYYLNKFGAEVSVIDAASGAAMECSFGNGGGITPSAVDPWNAPGIAKVMLKYLGRKDSPLLFRLKAIPDLTVWGLQFLKYANMIDYLNANRQTGKLANYSVELLEQIRQDTKIDYRHSSNGTLKIFRDQRSLDEHLHLSEIFKEMGNADFKMLDAQATINVEPSLNPIKDKLSGSLLFSGDEAGNSHIFCQQMTNVLKQRGVRFLFNSPVSSITKQATLFNVEMNKNRQSMQADKVVVATGAKASSLFAPLGIKVPVKPAKGYSLSIPMNGWDNKPKHLIADMNLHAGINPLGNTLRVAGTAEFAGFDPEISQDRIDNLIGLVESVFPDFAQNMDRDQLNPWAGFRPMSCDGIAILGKTKVDGLFINTGQGAQGWTTSAACGRLLADTIFKKSTRFDISPFSICRF</sequence>
<dbReference type="SUPFAM" id="SSF54373">
    <property type="entry name" value="FAD-linked reductases, C-terminal domain"/>
    <property type="match status" value="1"/>
</dbReference>
<dbReference type="InterPro" id="IPR006076">
    <property type="entry name" value="FAD-dep_OxRdtase"/>
</dbReference>
<organism evidence="4 5">
    <name type="scientific">Thalassotalea nanhaiensis</name>
    <dbReference type="NCBI Taxonomy" id="3065648"/>
    <lineage>
        <taxon>Bacteria</taxon>
        <taxon>Pseudomonadati</taxon>
        <taxon>Pseudomonadota</taxon>
        <taxon>Gammaproteobacteria</taxon>
        <taxon>Alteromonadales</taxon>
        <taxon>Colwelliaceae</taxon>
        <taxon>Thalassotalea</taxon>
    </lineage>
</organism>